<evidence type="ECO:0000256" key="6">
    <source>
        <dbReference type="ARBA" id="ARBA00012180"/>
    </source>
</evidence>
<evidence type="ECO:0000256" key="13">
    <source>
        <dbReference type="ARBA" id="ARBA00023211"/>
    </source>
</evidence>
<keyword evidence="19" id="KW-1185">Reference proteome</keyword>
<evidence type="ECO:0000256" key="9">
    <source>
        <dbReference type="ARBA" id="ARBA00022722"/>
    </source>
</evidence>
<feature type="binding site" evidence="14">
    <location>
        <position position="113"/>
    </location>
    <ligand>
        <name>a divalent metal cation</name>
        <dbReference type="ChEBI" id="CHEBI:60240"/>
    </ligand>
</feature>
<dbReference type="InterPro" id="IPR036397">
    <property type="entry name" value="RNaseH_sf"/>
</dbReference>
<evidence type="ECO:0000256" key="12">
    <source>
        <dbReference type="ARBA" id="ARBA00022801"/>
    </source>
</evidence>
<dbReference type="Proteomes" id="UP000539953">
    <property type="component" value="Unassembled WGS sequence"/>
</dbReference>
<evidence type="ECO:0000256" key="14">
    <source>
        <dbReference type="HAMAP-Rule" id="MF_00052"/>
    </source>
</evidence>
<evidence type="ECO:0000256" key="3">
    <source>
        <dbReference type="ARBA" id="ARBA00004065"/>
    </source>
</evidence>
<dbReference type="GO" id="GO:0043137">
    <property type="term" value="P:DNA replication, removal of RNA primer"/>
    <property type="evidence" value="ECO:0007669"/>
    <property type="project" value="TreeGrafter"/>
</dbReference>
<comment type="caution">
    <text evidence="18">The sequence shown here is derived from an EMBL/GenBank/DDBJ whole genome shotgun (WGS) entry which is preliminary data.</text>
</comment>
<evidence type="ECO:0000259" key="17">
    <source>
        <dbReference type="PROSITE" id="PS51975"/>
    </source>
</evidence>
<dbReference type="InterPro" id="IPR001352">
    <property type="entry name" value="RNase_HII/HIII"/>
</dbReference>
<dbReference type="InterPro" id="IPR024567">
    <property type="entry name" value="RNase_HII/HIII_dom"/>
</dbReference>
<comment type="subcellular location">
    <subcellularLocation>
        <location evidence="4 14">Cytoplasm</location>
    </subcellularLocation>
</comment>
<reference evidence="18 19" key="1">
    <citation type="submission" date="2020-08" db="EMBL/GenBank/DDBJ databases">
        <title>Genomic Encyclopedia of Type Strains, Phase IV (KMG-IV): sequencing the most valuable type-strain genomes for metagenomic binning, comparative biology and taxonomic classification.</title>
        <authorList>
            <person name="Goeker M."/>
        </authorList>
    </citation>
    <scope>NUCLEOTIDE SEQUENCE [LARGE SCALE GENOMIC DNA]</scope>
    <source>
        <strain evidence="18 19">DSM 25799</strain>
    </source>
</reference>
<organism evidence="18 19">
    <name type="scientific">Catenisphaera adipataccumulans</name>
    <dbReference type="NCBI Taxonomy" id="700500"/>
    <lineage>
        <taxon>Bacteria</taxon>
        <taxon>Bacillati</taxon>
        <taxon>Bacillota</taxon>
        <taxon>Erysipelotrichia</taxon>
        <taxon>Erysipelotrichales</taxon>
        <taxon>Erysipelotrichaceae</taxon>
        <taxon>Catenisphaera</taxon>
    </lineage>
</organism>
<keyword evidence="12 14" id="KW-0378">Hydrolase</keyword>
<dbReference type="CDD" id="cd07182">
    <property type="entry name" value="RNase_HII_bacteria_HII_like"/>
    <property type="match status" value="1"/>
</dbReference>
<dbReference type="GO" id="GO:0005737">
    <property type="term" value="C:cytoplasm"/>
    <property type="evidence" value="ECO:0007669"/>
    <property type="project" value="UniProtKB-SubCell"/>
</dbReference>
<keyword evidence="10 14" id="KW-0479">Metal-binding</keyword>
<evidence type="ECO:0000256" key="11">
    <source>
        <dbReference type="ARBA" id="ARBA00022759"/>
    </source>
</evidence>
<name>A0A7W8FW70_9FIRM</name>
<evidence type="ECO:0000256" key="1">
    <source>
        <dbReference type="ARBA" id="ARBA00000077"/>
    </source>
</evidence>
<dbReference type="PROSITE" id="PS51975">
    <property type="entry name" value="RNASE_H_2"/>
    <property type="match status" value="1"/>
</dbReference>
<dbReference type="GO" id="GO:0004523">
    <property type="term" value="F:RNA-DNA hybrid ribonuclease activity"/>
    <property type="evidence" value="ECO:0007669"/>
    <property type="project" value="UniProtKB-UniRule"/>
</dbReference>
<dbReference type="InterPro" id="IPR022898">
    <property type="entry name" value="RNase_HII"/>
</dbReference>
<feature type="binding site" evidence="14 15">
    <location>
        <position position="19"/>
    </location>
    <ligand>
        <name>a divalent metal cation</name>
        <dbReference type="ChEBI" id="CHEBI:60240"/>
    </ligand>
</feature>
<evidence type="ECO:0000256" key="16">
    <source>
        <dbReference type="RuleBase" id="RU003515"/>
    </source>
</evidence>
<dbReference type="PANTHER" id="PTHR10954:SF18">
    <property type="entry name" value="RIBONUCLEASE HII"/>
    <property type="match status" value="1"/>
</dbReference>
<comment type="similarity">
    <text evidence="5 14 16">Belongs to the RNase HII family.</text>
</comment>
<dbReference type="GO" id="GO:0003723">
    <property type="term" value="F:RNA binding"/>
    <property type="evidence" value="ECO:0007669"/>
    <property type="project" value="UniProtKB-UniRule"/>
</dbReference>
<evidence type="ECO:0000256" key="10">
    <source>
        <dbReference type="ARBA" id="ARBA00022723"/>
    </source>
</evidence>
<keyword evidence="13 14" id="KW-0464">Manganese</keyword>
<sequence>MIENPLENKFHRTIVGLDEAGRGPMAGPLVVAGVVFPDGYTNPELDDSKRLSEKKRERLFAVIKQDAVWYDIEFVDEQTIDRKNIYRADQEAMFQIAKAAPADIVLTDAMPLDGLHKHVESIIKGDHKSISIAAASILAKVSRDHYMYHLDALYPQYGFAKHKGYPTKQHKEALRRFGVLPCHRRSYAPVKEQLEPRLF</sequence>
<dbReference type="GO" id="GO:0032299">
    <property type="term" value="C:ribonuclease H2 complex"/>
    <property type="evidence" value="ECO:0007669"/>
    <property type="project" value="TreeGrafter"/>
</dbReference>
<dbReference type="PANTHER" id="PTHR10954">
    <property type="entry name" value="RIBONUCLEASE H2 SUBUNIT A"/>
    <property type="match status" value="1"/>
</dbReference>
<dbReference type="InterPro" id="IPR012337">
    <property type="entry name" value="RNaseH-like_sf"/>
</dbReference>
<evidence type="ECO:0000256" key="7">
    <source>
        <dbReference type="ARBA" id="ARBA00019179"/>
    </source>
</evidence>
<evidence type="ECO:0000256" key="4">
    <source>
        <dbReference type="ARBA" id="ARBA00004496"/>
    </source>
</evidence>
<dbReference type="NCBIfam" id="NF000595">
    <property type="entry name" value="PRK00015.1-3"/>
    <property type="match status" value="1"/>
</dbReference>
<gene>
    <name evidence="14" type="primary">rnhB</name>
    <name evidence="18" type="ORF">HNQ47_001971</name>
</gene>
<dbReference type="GO" id="GO:0030145">
    <property type="term" value="F:manganese ion binding"/>
    <property type="evidence" value="ECO:0007669"/>
    <property type="project" value="UniProtKB-UniRule"/>
</dbReference>
<protein>
    <recommendedName>
        <fullName evidence="7 14">Ribonuclease HII</fullName>
        <shortName evidence="14">RNase HII</shortName>
        <ecNumber evidence="6 14">3.1.26.4</ecNumber>
    </recommendedName>
</protein>
<evidence type="ECO:0000256" key="2">
    <source>
        <dbReference type="ARBA" id="ARBA00001946"/>
    </source>
</evidence>
<dbReference type="SUPFAM" id="SSF53098">
    <property type="entry name" value="Ribonuclease H-like"/>
    <property type="match status" value="1"/>
</dbReference>
<dbReference type="HAMAP" id="MF_00052_B">
    <property type="entry name" value="RNase_HII_B"/>
    <property type="match status" value="1"/>
</dbReference>
<evidence type="ECO:0000313" key="19">
    <source>
        <dbReference type="Proteomes" id="UP000539953"/>
    </source>
</evidence>
<comment type="cofactor">
    <cofactor evidence="2">
        <name>Mg(2+)</name>
        <dbReference type="ChEBI" id="CHEBI:18420"/>
    </cofactor>
</comment>
<evidence type="ECO:0000313" key="18">
    <source>
        <dbReference type="EMBL" id="MBB5183923.1"/>
    </source>
</evidence>
<dbReference type="GO" id="GO:0006298">
    <property type="term" value="P:mismatch repair"/>
    <property type="evidence" value="ECO:0007669"/>
    <property type="project" value="TreeGrafter"/>
</dbReference>
<feature type="binding site" evidence="15">
    <location>
        <position position="108"/>
    </location>
    <ligand>
        <name>a divalent metal cation</name>
        <dbReference type="ChEBI" id="CHEBI:60240"/>
    </ligand>
</feature>
<keyword evidence="11 14" id="KW-0255">Endonuclease</keyword>
<comment type="function">
    <text evidence="3 14 16">Endonuclease that specifically degrades the RNA of RNA-DNA hybrids.</text>
</comment>
<evidence type="ECO:0000256" key="15">
    <source>
        <dbReference type="PROSITE-ProRule" id="PRU01319"/>
    </source>
</evidence>
<dbReference type="Pfam" id="PF01351">
    <property type="entry name" value="RNase_HII"/>
    <property type="match status" value="1"/>
</dbReference>
<comment type="cofactor">
    <cofactor evidence="14 15">
        <name>Mn(2+)</name>
        <dbReference type="ChEBI" id="CHEBI:29035"/>
    </cofactor>
    <cofactor evidence="14 15">
        <name>Mg(2+)</name>
        <dbReference type="ChEBI" id="CHEBI:18420"/>
    </cofactor>
    <text evidence="14 15">Manganese or magnesium. Binds 1 divalent metal ion per monomer in the absence of substrate. May bind a second metal ion after substrate binding.</text>
</comment>
<evidence type="ECO:0000256" key="5">
    <source>
        <dbReference type="ARBA" id="ARBA00007383"/>
    </source>
</evidence>
<dbReference type="Gene3D" id="3.30.420.10">
    <property type="entry name" value="Ribonuclease H-like superfamily/Ribonuclease H"/>
    <property type="match status" value="1"/>
</dbReference>
<proteinExistence type="inferred from homology"/>
<feature type="domain" description="RNase H type-2" evidence="17">
    <location>
        <begin position="12"/>
        <end position="199"/>
    </location>
</feature>
<comment type="catalytic activity">
    <reaction evidence="1 14 15 16">
        <text>Endonucleolytic cleavage to 5'-phosphomonoester.</text>
        <dbReference type="EC" id="3.1.26.4"/>
    </reaction>
</comment>
<evidence type="ECO:0000256" key="8">
    <source>
        <dbReference type="ARBA" id="ARBA00022490"/>
    </source>
</evidence>
<keyword evidence="8 14" id="KW-0963">Cytoplasm</keyword>
<dbReference type="EC" id="3.1.26.4" evidence="6 14"/>
<feature type="binding site" evidence="14 15">
    <location>
        <position position="18"/>
    </location>
    <ligand>
        <name>a divalent metal cation</name>
        <dbReference type="ChEBI" id="CHEBI:60240"/>
    </ligand>
</feature>
<dbReference type="RefSeq" id="WP_183329218.1">
    <property type="nucleotide sequence ID" value="NZ_JACHHK010000010.1"/>
</dbReference>
<dbReference type="EMBL" id="JACHHK010000010">
    <property type="protein sequence ID" value="MBB5183923.1"/>
    <property type="molecule type" value="Genomic_DNA"/>
</dbReference>
<dbReference type="AlphaFoldDB" id="A0A7W8FW70"/>
<keyword evidence="9 14" id="KW-0540">Nuclease</keyword>
<accession>A0A7W8FW70</accession>